<reference evidence="1" key="1">
    <citation type="submission" date="2022-06" db="EMBL/GenBank/DDBJ databases">
        <title>Isolation and Genomics of Futiania mangrovii gen. nov., sp. nov., a Rare and Metabolically-versatile member in the Class Alphaproteobacteria.</title>
        <authorList>
            <person name="Liu L."/>
            <person name="Huang W.-C."/>
            <person name="Pan J."/>
            <person name="Li J."/>
            <person name="Huang Y."/>
            <person name="Du H."/>
            <person name="Liu Y."/>
            <person name="Li M."/>
        </authorList>
    </citation>
    <scope>NUCLEOTIDE SEQUENCE</scope>
    <source>
        <strain evidence="1">FT118</strain>
    </source>
</reference>
<dbReference type="SUPFAM" id="SSF54637">
    <property type="entry name" value="Thioesterase/thiol ester dehydrase-isomerase"/>
    <property type="match status" value="1"/>
</dbReference>
<gene>
    <name evidence="1" type="ORF">NJQ99_11365</name>
</gene>
<name>A0A9J6PGS8_9PROT</name>
<dbReference type="RefSeq" id="WP_269332950.1">
    <property type="nucleotide sequence ID" value="NZ_JAMZFT010000002.1"/>
</dbReference>
<organism evidence="1 2">
    <name type="scientific">Futiania mangrovi</name>
    <dbReference type="NCBI Taxonomy" id="2959716"/>
    <lineage>
        <taxon>Bacteria</taxon>
        <taxon>Pseudomonadati</taxon>
        <taxon>Pseudomonadota</taxon>
        <taxon>Alphaproteobacteria</taxon>
        <taxon>Futianiales</taxon>
        <taxon>Futianiaceae</taxon>
        <taxon>Futiania</taxon>
    </lineage>
</organism>
<proteinExistence type="predicted"/>
<dbReference type="AlphaFoldDB" id="A0A9J6PGS8"/>
<comment type="caution">
    <text evidence="1">The sequence shown here is derived from an EMBL/GenBank/DDBJ whole genome shotgun (WGS) entry which is preliminary data.</text>
</comment>
<dbReference type="Proteomes" id="UP001055804">
    <property type="component" value="Unassembled WGS sequence"/>
</dbReference>
<sequence>MSGAPPDAEILTFDRFQPGAVMGEETVVLDTAILDPWLKLFPADGRHETHMPHGMVMTMIMRAYMAVVAPRPPGNVHAGQRVKMHRRPRLGEAVTTRITCEGKEMRKERRWVHLASESRDADGNILFEGRMTLIWAA</sequence>
<keyword evidence="2" id="KW-1185">Reference proteome</keyword>
<dbReference type="Gene3D" id="3.10.129.10">
    <property type="entry name" value="Hotdog Thioesterase"/>
    <property type="match status" value="1"/>
</dbReference>
<evidence type="ECO:0000313" key="2">
    <source>
        <dbReference type="Proteomes" id="UP001055804"/>
    </source>
</evidence>
<dbReference type="InterPro" id="IPR029069">
    <property type="entry name" value="HotDog_dom_sf"/>
</dbReference>
<protein>
    <submittedName>
        <fullName evidence="1">Uncharacterized protein</fullName>
    </submittedName>
</protein>
<dbReference type="EMBL" id="JAMZFT010000002">
    <property type="protein sequence ID" value="MCP1337011.1"/>
    <property type="molecule type" value="Genomic_DNA"/>
</dbReference>
<accession>A0A9J6PGS8</accession>
<evidence type="ECO:0000313" key="1">
    <source>
        <dbReference type="EMBL" id="MCP1337011.1"/>
    </source>
</evidence>